<evidence type="ECO:0000313" key="8">
    <source>
        <dbReference type="EMBL" id="APZ54635.1"/>
    </source>
</evidence>
<keyword evidence="9" id="KW-1185">Reference proteome</keyword>
<dbReference type="Gene3D" id="1.10.10.60">
    <property type="entry name" value="Homeodomain-like"/>
    <property type="match status" value="1"/>
</dbReference>
<evidence type="ECO:0000256" key="1">
    <source>
        <dbReference type="ARBA" id="ARBA00022490"/>
    </source>
</evidence>
<dbReference type="InterPro" id="IPR050204">
    <property type="entry name" value="AraC_XylS_family_regulators"/>
</dbReference>
<feature type="region of interest" description="Disordered" evidence="6">
    <location>
        <begin position="255"/>
        <end position="274"/>
    </location>
</feature>
<keyword evidence="1" id="KW-0963">Cytoplasm</keyword>
<sequence>MSAAAQTGAPARVVSLGQVSGWQYRLLHDRAEHTLLWLTRGQGRVIVDGTRRGLGPHNALFLPAGTLFSLETGPQSLGMLMHCPAGLTGFFPGEPLHLRIREGFAQAELTAELDAMLREAGQGRAMLTEALDAHARLVAVWLHRQIAAGTQDTRRDSAGQRLMRLFSGALCAGFRSDRGVSDYAAALGVTATHLTRTARAACGMTAAAMLAERKLHEAHRLLSHPAPPVNRIASDLGFHSAPYFTRFIRSHTGLSPTEIRRGTRASGSRVAHHR</sequence>
<dbReference type="AlphaFoldDB" id="A0A1P8UZ12"/>
<keyword evidence="2" id="KW-0805">Transcription regulation</keyword>
<gene>
    <name evidence="8" type="ORF">Ga0080574_TMP4301</name>
</gene>
<evidence type="ECO:0000256" key="6">
    <source>
        <dbReference type="SAM" id="MobiDB-lite"/>
    </source>
</evidence>
<name>A0A1P8UZ12_9RHOB</name>
<dbReference type="PANTHER" id="PTHR46796">
    <property type="entry name" value="HTH-TYPE TRANSCRIPTIONAL ACTIVATOR RHAS-RELATED"/>
    <property type="match status" value="1"/>
</dbReference>
<dbReference type="InterPro" id="IPR018060">
    <property type="entry name" value="HTH_AraC"/>
</dbReference>
<evidence type="ECO:0000313" key="9">
    <source>
        <dbReference type="Proteomes" id="UP000187059"/>
    </source>
</evidence>
<dbReference type="PROSITE" id="PS01124">
    <property type="entry name" value="HTH_ARAC_FAMILY_2"/>
    <property type="match status" value="1"/>
</dbReference>
<dbReference type="SUPFAM" id="SSF51215">
    <property type="entry name" value="Regulatory protein AraC"/>
    <property type="match status" value="1"/>
</dbReference>
<dbReference type="GO" id="GO:0043565">
    <property type="term" value="F:sequence-specific DNA binding"/>
    <property type="evidence" value="ECO:0007669"/>
    <property type="project" value="InterPro"/>
</dbReference>
<dbReference type="Pfam" id="PF12833">
    <property type="entry name" value="HTH_18"/>
    <property type="match status" value="1"/>
</dbReference>
<proteinExistence type="predicted"/>
<evidence type="ECO:0000256" key="4">
    <source>
        <dbReference type="ARBA" id="ARBA00023159"/>
    </source>
</evidence>
<feature type="domain" description="HTH araC/xylS-type" evidence="7">
    <location>
        <begin position="160"/>
        <end position="262"/>
    </location>
</feature>
<dbReference type="SUPFAM" id="SSF46689">
    <property type="entry name" value="Homeodomain-like"/>
    <property type="match status" value="1"/>
</dbReference>
<protein>
    <submittedName>
        <fullName evidence="8">Transcriptional regulator, AraC family</fullName>
    </submittedName>
</protein>
<evidence type="ECO:0000259" key="7">
    <source>
        <dbReference type="PROSITE" id="PS01124"/>
    </source>
</evidence>
<dbReference type="KEGG" id="paby:Ga0080574_TMP4301"/>
<dbReference type="InterPro" id="IPR018062">
    <property type="entry name" value="HTH_AraC-typ_CS"/>
</dbReference>
<dbReference type="OrthoDB" id="9814125at2"/>
<evidence type="ECO:0000256" key="2">
    <source>
        <dbReference type="ARBA" id="ARBA00023015"/>
    </source>
</evidence>
<dbReference type="InterPro" id="IPR037923">
    <property type="entry name" value="HTH-like"/>
</dbReference>
<dbReference type="EMBL" id="CP015093">
    <property type="protein sequence ID" value="APZ54635.1"/>
    <property type="molecule type" value="Genomic_DNA"/>
</dbReference>
<keyword evidence="4" id="KW-0010">Activator</keyword>
<dbReference type="RefSeq" id="WP_076704423.1">
    <property type="nucleotide sequence ID" value="NZ_CP015093.1"/>
</dbReference>
<keyword evidence="5" id="KW-0804">Transcription</keyword>
<keyword evidence="3" id="KW-0238">DNA-binding</keyword>
<reference evidence="8 9" key="1">
    <citation type="submission" date="2016-04" db="EMBL/GenBank/DDBJ databases">
        <title>Deep-sea bacteria in the southern Pacific.</title>
        <authorList>
            <person name="Tang K."/>
        </authorList>
    </citation>
    <scope>NUCLEOTIDE SEQUENCE [LARGE SCALE GENOMIC DNA]</scope>
    <source>
        <strain evidence="8 9">JLT2014</strain>
    </source>
</reference>
<dbReference type="SMART" id="SM00342">
    <property type="entry name" value="HTH_ARAC"/>
    <property type="match status" value="1"/>
</dbReference>
<organism evidence="8 9">
    <name type="scientific">Salipiger abyssi</name>
    <dbReference type="NCBI Taxonomy" id="1250539"/>
    <lineage>
        <taxon>Bacteria</taxon>
        <taxon>Pseudomonadati</taxon>
        <taxon>Pseudomonadota</taxon>
        <taxon>Alphaproteobacteria</taxon>
        <taxon>Rhodobacterales</taxon>
        <taxon>Roseobacteraceae</taxon>
        <taxon>Salipiger</taxon>
    </lineage>
</organism>
<evidence type="ECO:0000256" key="5">
    <source>
        <dbReference type="ARBA" id="ARBA00023163"/>
    </source>
</evidence>
<dbReference type="STRING" id="1250539.Ga0080574_TMP4301"/>
<dbReference type="PANTHER" id="PTHR46796:SF13">
    <property type="entry name" value="HTH-TYPE TRANSCRIPTIONAL ACTIVATOR RHAS"/>
    <property type="match status" value="1"/>
</dbReference>
<accession>A0A1P8UZ12</accession>
<dbReference type="Proteomes" id="UP000187059">
    <property type="component" value="Chromosome"/>
</dbReference>
<dbReference type="PROSITE" id="PS00041">
    <property type="entry name" value="HTH_ARAC_FAMILY_1"/>
    <property type="match status" value="1"/>
</dbReference>
<evidence type="ECO:0000256" key="3">
    <source>
        <dbReference type="ARBA" id="ARBA00023125"/>
    </source>
</evidence>
<dbReference type="InterPro" id="IPR009057">
    <property type="entry name" value="Homeodomain-like_sf"/>
</dbReference>
<dbReference type="GO" id="GO:0003700">
    <property type="term" value="F:DNA-binding transcription factor activity"/>
    <property type="evidence" value="ECO:0007669"/>
    <property type="project" value="InterPro"/>
</dbReference>